<proteinExistence type="predicted"/>
<evidence type="ECO:0008006" key="5">
    <source>
        <dbReference type="Google" id="ProtNLM"/>
    </source>
</evidence>
<protein>
    <recommendedName>
        <fullName evidence="5">EF-hand domain-containing protein</fullName>
    </recommendedName>
</protein>
<evidence type="ECO:0000256" key="2">
    <source>
        <dbReference type="SAM" id="SignalP"/>
    </source>
</evidence>
<feature type="compositionally biased region" description="Polar residues" evidence="1">
    <location>
        <begin position="138"/>
        <end position="149"/>
    </location>
</feature>
<feature type="compositionally biased region" description="Basic and acidic residues" evidence="1">
    <location>
        <begin position="49"/>
        <end position="58"/>
    </location>
</feature>
<evidence type="ECO:0000313" key="3">
    <source>
        <dbReference type="EMBL" id="TFK47673.1"/>
    </source>
</evidence>
<keyword evidence="2" id="KW-0732">Signal</keyword>
<feature type="chain" id="PRO_5022886286" description="EF-hand domain-containing protein" evidence="2">
    <location>
        <begin position="26"/>
        <end position="175"/>
    </location>
</feature>
<organism evidence="3 4">
    <name type="scientific">Heliocybe sulcata</name>
    <dbReference type="NCBI Taxonomy" id="5364"/>
    <lineage>
        <taxon>Eukaryota</taxon>
        <taxon>Fungi</taxon>
        <taxon>Dikarya</taxon>
        <taxon>Basidiomycota</taxon>
        <taxon>Agaricomycotina</taxon>
        <taxon>Agaricomycetes</taxon>
        <taxon>Gloeophyllales</taxon>
        <taxon>Gloeophyllaceae</taxon>
        <taxon>Heliocybe</taxon>
    </lineage>
</organism>
<reference evidence="3 4" key="1">
    <citation type="journal article" date="2019" name="Nat. Ecol. Evol.">
        <title>Megaphylogeny resolves global patterns of mushroom evolution.</title>
        <authorList>
            <person name="Varga T."/>
            <person name="Krizsan K."/>
            <person name="Foldi C."/>
            <person name="Dima B."/>
            <person name="Sanchez-Garcia M."/>
            <person name="Sanchez-Ramirez S."/>
            <person name="Szollosi G.J."/>
            <person name="Szarkandi J.G."/>
            <person name="Papp V."/>
            <person name="Albert L."/>
            <person name="Andreopoulos W."/>
            <person name="Angelini C."/>
            <person name="Antonin V."/>
            <person name="Barry K.W."/>
            <person name="Bougher N.L."/>
            <person name="Buchanan P."/>
            <person name="Buyck B."/>
            <person name="Bense V."/>
            <person name="Catcheside P."/>
            <person name="Chovatia M."/>
            <person name="Cooper J."/>
            <person name="Damon W."/>
            <person name="Desjardin D."/>
            <person name="Finy P."/>
            <person name="Geml J."/>
            <person name="Haridas S."/>
            <person name="Hughes K."/>
            <person name="Justo A."/>
            <person name="Karasinski D."/>
            <person name="Kautmanova I."/>
            <person name="Kiss B."/>
            <person name="Kocsube S."/>
            <person name="Kotiranta H."/>
            <person name="LaButti K.M."/>
            <person name="Lechner B.E."/>
            <person name="Liimatainen K."/>
            <person name="Lipzen A."/>
            <person name="Lukacs Z."/>
            <person name="Mihaltcheva S."/>
            <person name="Morgado L.N."/>
            <person name="Niskanen T."/>
            <person name="Noordeloos M.E."/>
            <person name="Ohm R.A."/>
            <person name="Ortiz-Santana B."/>
            <person name="Ovrebo C."/>
            <person name="Racz N."/>
            <person name="Riley R."/>
            <person name="Savchenko A."/>
            <person name="Shiryaev A."/>
            <person name="Soop K."/>
            <person name="Spirin V."/>
            <person name="Szebenyi C."/>
            <person name="Tomsovsky M."/>
            <person name="Tulloss R.E."/>
            <person name="Uehling J."/>
            <person name="Grigoriev I.V."/>
            <person name="Vagvolgyi C."/>
            <person name="Papp T."/>
            <person name="Martin F.M."/>
            <person name="Miettinen O."/>
            <person name="Hibbett D.S."/>
            <person name="Nagy L.G."/>
        </authorList>
    </citation>
    <scope>NUCLEOTIDE SEQUENCE [LARGE SCALE GENOMIC DNA]</scope>
    <source>
        <strain evidence="3 4">OMC1185</strain>
    </source>
</reference>
<accession>A0A5C3MS10</accession>
<dbReference type="AlphaFoldDB" id="A0A5C3MS10"/>
<evidence type="ECO:0000256" key="1">
    <source>
        <dbReference type="SAM" id="MobiDB-lite"/>
    </source>
</evidence>
<feature type="compositionally biased region" description="Acidic residues" evidence="1">
    <location>
        <begin position="163"/>
        <end position="175"/>
    </location>
</feature>
<evidence type="ECO:0000313" key="4">
    <source>
        <dbReference type="Proteomes" id="UP000305948"/>
    </source>
</evidence>
<dbReference type="OrthoDB" id="3176823at2759"/>
<dbReference type="EMBL" id="ML213523">
    <property type="protein sequence ID" value="TFK47673.1"/>
    <property type="molecule type" value="Genomic_DNA"/>
</dbReference>
<feature type="signal peptide" evidence="2">
    <location>
        <begin position="1"/>
        <end position="25"/>
    </location>
</feature>
<dbReference type="Proteomes" id="UP000305948">
    <property type="component" value="Unassembled WGS sequence"/>
</dbReference>
<feature type="region of interest" description="Disordered" evidence="1">
    <location>
        <begin position="27"/>
        <end position="175"/>
    </location>
</feature>
<gene>
    <name evidence="3" type="ORF">OE88DRAFT_786884</name>
</gene>
<sequence length="175" mass="19159">MILGSFPLHLTLALALLGVLLPCSPRPTSVRPGSGPSNVAGSRAYTGDEAQRDLELQRHTVCPKLKPNTRPIRKNSKGQKCASDDGDEDYAPEQTERNGKQRKTATEVPHTCTSTELRRDGSQLVRRRARVTRLTQSSGNHVASSSTVQLDDLEPEVDRAQFDEDDKDLDGIIDG</sequence>
<keyword evidence="4" id="KW-1185">Reference proteome</keyword>
<name>A0A5C3MS10_9AGAM</name>